<name>A0A7C1GK96_9CREN</name>
<dbReference type="EMBL" id="DSAY01000060">
    <property type="protein sequence ID" value="HDP14770.1"/>
    <property type="molecule type" value="Genomic_DNA"/>
</dbReference>
<sequence>MGTITISIDDELAERLRRVAERLYGSRRGGMSKIVESALRNYLSMLEERDSFIYVAIKDGRVLAEAQTLAELAEKLKKLNVDVRGLRVVRSSSPKSPARGGYRLRGM</sequence>
<accession>A0A7C1GK96</accession>
<reference evidence="1" key="1">
    <citation type="journal article" date="2020" name="mSystems">
        <title>Genome- and Community-Level Interaction Insights into Carbon Utilization and Element Cycling Functions of Hydrothermarchaeota in Hydrothermal Sediment.</title>
        <authorList>
            <person name="Zhou Z."/>
            <person name="Liu Y."/>
            <person name="Xu W."/>
            <person name="Pan J."/>
            <person name="Luo Z.H."/>
            <person name="Li M."/>
        </authorList>
    </citation>
    <scope>NUCLEOTIDE SEQUENCE [LARGE SCALE GENOMIC DNA]</scope>
    <source>
        <strain evidence="1">SpSt-116</strain>
    </source>
</reference>
<comment type="caution">
    <text evidence="1">The sequence shown here is derived from an EMBL/GenBank/DDBJ whole genome shotgun (WGS) entry which is preliminary data.</text>
</comment>
<proteinExistence type="predicted"/>
<dbReference type="AlphaFoldDB" id="A0A7C1GK96"/>
<protein>
    <submittedName>
        <fullName evidence="1">CopG family transcriptional regulator</fullName>
    </submittedName>
</protein>
<evidence type="ECO:0000313" key="1">
    <source>
        <dbReference type="EMBL" id="HDP14770.1"/>
    </source>
</evidence>
<gene>
    <name evidence="1" type="ORF">ENN26_03195</name>
</gene>
<dbReference type="CDD" id="cd22231">
    <property type="entry name" value="RHH_NikR_HicB-like"/>
    <property type="match status" value="1"/>
</dbReference>
<organism evidence="1">
    <name type="scientific">Thermofilum adornatum</name>
    <dbReference type="NCBI Taxonomy" id="1365176"/>
    <lineage>
        <taxon>Archaea</taxon>
        <taxon>Thermoproteota</taxon>
        <taxon>Thermoprotei</taxon>
        <taxon>Thermofilales</taxon>
        <taxon>Thermofilaceae</taxon>
        <taxon>Thermofilum</taxon>
    </lineage>
</organism>